<dbReference type="AlphaFoldDB" id="A0A917PUN2"/>
<comment type="caution">
    <text evidence="2">The sequence shown here is derived from an EMBL/GenBank/DDBJ whole genome shotgun (WGS) entry which is preliminary data.</text>
</comment>
<gene>
    <name evidence="2" type="ORF">GCM10011372_33690</name>
</gene>
<reference evidence="2" key="2">
    <citation type="submission" date="2020-09" db="EMBL/GenBank/DDBJ databases">
        <authorList>
            <person name="Sun Q."/>
            <person name="Zhou Y."/>
        </authorList>
    </citation>
    <scope>NUCLEOTIDE SEQUENCE</scope>
    <source>
        <strain evidence="2">CGMCC 1.8984</strain>
    </source>
</reference>
<accession>A0A917PUN2</accession>
<evidence type="ECO:0000256" key="1">
    <source>
        <dbReference type="SAM" id="MobiDB-lite"/>
    </source>
</evidence>
<sequence>MIHVGVTKFGNIPDGSGHRFVGRQQGAKNKLSTPGLPRGKDHKPRTGTAFGRTVIDDYSRVSYVEICNDERADTAIGCCVAPRPAQRPRPVHRAGGAARRPPRVQHPSGALAPRARAGSPAIRQRHSFVTAANHASR</sequence>
<dbReference type="EMBL" id="BMMD01000028">
    <property type="protein sequence ID" value="GGJ92456.1"/>
    <property type="molecule type" value="Genomic_DNA"/>
</dbReference>
<feature type="region of interest" description="Disordered" evidence="1">
    <location>
        <begin position="1"/>
        <end position="49"/>
    </location>
</feature>
<feature type="region of interest" description="Disordered" evidence="1">
    <location>
        <begin position="82"/>
        <end position="137"/>
    </location>
</feature>
<keyword evidence="3" id="KW-1185">Reference proteome</keyword>
<reference evidence="2" key="1">
    <citation type="journal article" date="2014" name="Int. J. Syst. Evol. Microbiol.">
        <title>Complete genome sequence of Corynebacterium casei LMG S-19264T (=DSM 44701T), isolated from a smear-ripened cheese.</title>
        <authorList>
            <consortium name="US DOE Joint Genome Institute (JGI-PGF)"/>
            <person name="Walter F."/>
            <person name="Albersmeier A."/>
            <person name="Kalinowski J."/>
            <person name="Ruckert C."/>
        </authorList>
    </citation>
    <scope>NUCLEOTIDE SEQUENCE</scope>
    <source>
        <strain evidence="2">CGMCC 1.8984</strain>
    </source>
</reference>
<proteinExistence type="predicted"/>
<dbReference type="Proteomes" id="UP000636956">
    <property type="component" value="Unassembled WGS sequence"/>
</dbReference>
<evidence type="ECO:0008006" key="4">
    <source>
        <dbReference type="Google" id="ProtNLM"/>
    </source>
</evidence>
<evidence type="ECO:0000313" key="3">
    <source>
        <dbReference type="Proteomes" id="UP000636956"/>
    </source>
</evidence>
<organism evidence="2 3">
    <name type="scientific">Agromyces bauzanensis</name>
    <dbReference type="NCBI Taxonomy" id="1308924"/>
    <lineage>
        <taxon>Bacteria</taxon>
        <taxon>Bacillati</taxon>
        <taxon>Actinomycetota</taxon>
        <taxon>Actinomycetes</taxon>
        <taxon>Micrococcales</taxon>
        <taxon>Microbacteriaceae</taxon>
        <taxon>Agromyces</taxon>
    </lineage>
</organism>
<evidence type="ECO:0000313" key="2">
    <source>
        <dbReference type="EMBL" id="GGJ92456.1"/>
    </source>
</evidence>
<protein>
    <recommendedName>
        <fullName evidence="4">Transposase</fullName>
    </recommendedName>
</protein>
<name>A0A917PUN2_9MICO</name>